<evidence type="ECO:0000313" key="4">
    <source>
        <dbReference type="EMBL" id="EYF02821.1"/>
    </source>
</evidence>
<feature type="compositionally biased region" description="Low complexity" evidence="1">
    <location>
        <begin position="297"/>
        <end position="308"/>
    </location>
</feature>
<name>A0A017T2N6_9BACT</name>
<evidence type="ECO:0000256" key="2">
    <source>
        <dbReference type="SAM" id="Phobius"/>
    </source>
</evidence>
<evidence type="ECO:0000313" key="5">
    <source>
        <dbReference type="Proteomes" id="UP000019678"/>
    </source>
</evidence>
<feature type="region of interest" description="Disordered" evidence="1">
    <location>
        <begin position="292"/>
        <end position="320"/>
    </location>
</feature>
<keyword evidence="3" id="KW-0732">Signal</keyword>
<dbReference type="eggNOG" id="COG0457">
    <property type="taxonomic scope" value="Bacteria"/>
</dbReference>
<evidence type="ECO:0000256" key="1">
    <source>
        <dbReference type="SAM" id="MobiDB-lite"/>
    </source>
</evidence>
<keyword evidence="2" id="KW-1133">Transmembrane helix</keyword>
<keyword evidence="5" id="KW-1185">Reference proteome</keyword>
<dbReference type="STRING" id="1192034.CAP_6556"/>
<proteinExistence type="predicted"/>
<dbReference type="Proteomes" id="UP000019678">
    <property type="component" value="Unassembled WGS sequence"/>
</dbReference>
<keyword evidence="2" id="KW-0472">Membrane</keyword>
<feature type="compositionally biased region" description="Pro residues" evidence="1">
    <location>
        <begin position="188"/>
        <end position="208"/>
    </location>
</feature>
<feature type="chain" id="PRO_5001500120" description="PEGA domain-containing protein" evidence="3">
    <location>
        <begin position="20"/>
        <end position="346"/>
    </location>
</feature>
<gene>
    <name evidence="4" type="ORF">CAP_6556</name>
</gene>
<comment type="caution">
    <text evidence="4">The sequence shown here is derived from an EMBL/GenBank/DDBJ whole genome shotgun (WGS) entry which is preliminary data.</text>
</comment>
<protein>
    <recommendedName>
        <fullName evidence="6">PEGA domain-containing protein</fullName>
    </recommendedName>
</protein>
<feature type="transmembrane region" description="Helical" evidence="2">
    <location>
        <begin position="212"/>
        <end position="234"/>
    </location>
</feature>
<organism evidence="4 5">
    <name type="scientific">Chondromyces apiculatus DSM 436</name>
    <dbReference type="NCBI Taxonomy" id="1192034"/>
    <lineage>
        <taxon>Bacteria</taxon>
        <taxon>Pseudomonadati</taxon>
        <taxon>Myxococcota</taxon>
        <taxon>Polyangia</taxon>
        <taxon>Polyangiales</taxon>
        <taxon>Polyangiaceae</taxon>
        <taxon>Chondromyces</taxon>
    </lineage>
</organism>
<dbReference type="EMBL" id="ASRX01000055">
    <property type="protein sequence ID" value="EYF02821.1"/>
    <property type="molecule type" value="Genomic_DNA"/>
</dbReference>
<reference evidence="4 5" key="1">
    <citation type="submission" date="2013-05" db="EMBL/GenBank/DDBJ databases">
        <title>Genome assembly of Chondromyces apiculatus DSM 436.</title>
        <authorList>
            <person name="Sharma G."/>
            <person name="Khatri I."/>
            <person name="Kaur C."/>
            <person name="Mayilraj S."/>
            <person name="Subramanian S."/>
        </authorList>
    </citation>
    <scope>NUCLEOTIDE SEQUENCE [LARGE SCALE GENOMIC DNA]</scope>
    <source>
        <strain evidence="4 5">DSM 436</strain>
    </source>
</reference>
<dbReference type="AlphaFoldDB" id="A0A017T2N6"/>
<evidence type="ECO:0008006" key="6">
    <source>
        <dbReference type="Google" id="ProtNLM"/>
    </source>
</evidence>
<dbReference type="Gene3D" id="1.25.40.10">
    <property type="entry name" value="Tetratricopeptide repeat domain"/>
    <property type="match status" value="1"/>
</dbReference>
<feature type="signal peptide" evidence="3">
    <location>
        <begin position="1"/>
        <end position="19"/>
    </location>
</feature>
<keyword evidence="2" id="KW-0812">Transmembrane</keyword>
<evidence type="ECO:0000256" key="3">
    <source>
        <dbReference type="SAM" id="SignalP"/>
    </source>
</evidence>
<accession>A0A017T2N6</accession>
<sequence length="346" mass="35335">MAIAAAALGLALIAPPASAQTPDELNRARVEFQQGVALMAANNCAAALGKFQEVARVKRTPQVLFNIGECEERLGKLVSALGNYRLAAAAAEGDKKAQEVQNRVGERVTALEERIPKLNVRRGTGAETAAIYIDGVEIGPSELASEVPVDPGPHVISARVGDKEPFKETVTLAERDAKTVDVTIEVEAPPPPPEEKPPPPPPPPPPPKGSKLPGVIVLSAGVASAAVGAVFLGLRGGALSDLDAACGGDTTCPPSAESTADSGRLYTGLAQVTIPLGVVGIAAGIVMLVTSGGSSDPAPEGETSSEPSSEARRRPVKSTARALWSPELVPSAAGANIGGLSARLRF</sequence>
<dbReference type="InterPro" id="IPR011990">
    <property type="entry name" value="TPR-like_helical_dom_sf"/>
</dbReference>
<feature type="region of interest" description="Disordered" evidence="1">
    <location>
        <begin position="178"/>
        <end position="212"/>
    </location>
</feature>
<dbReference type="SUPFAM" id="SSF48452">
    <property type="entry name" value="TPR-like"/>
    <property type="match status" value="1"/>
</dbReference>